<name>A0A9P8WEU1_9HYPO</name>
<sequence>MVAQDFLLASFRSVSTRPGSGGPCLKAAILVAVSFSASWTGLEASHVVKNCVLNKSESRCVQSHCAMRNQTDGPRPGFLSICPLT</sequence>
<dbReference type="EMBL" id="JAGPYM010000003">
    <property type="protein sequence ID" value="KAH6897047.1"/>
    <property type="molecule type" value="Genomic_DNA"/>
</dbReference>
<evidence type="ECO:0000313" key="1">
    <source>
        <dbReference type="EMBL" id="KAH6897047.1"/>
    </source>
</evidence>
<evidence type="ECO:0000313" key="2">
    <source>
        <dbReference type="Proteomes" id="UP000777438"/>
    </source>
</evidence>
<organism evidence="1 2">
    <name type="scientific">Thelonectria olida</name>
    <dbReference type="NCBI Taxonomy" id="1576542"/>
    <lineage>
        <taxon>Eukaryota</taxon>
        <taxon>Fungi</taxon>
        <taxon>Dikarya</taxon>
        <taxon>Ascomycota</taxon>
        <taxon>Pezizomycotina</taxon>
        <taxon>Sordariomycetes</taxon>
        <taxon>Hypocreomycetidae</taxon>
        <taxon>Hypocreales</taxon>
        <taxon>Nectriaceae</taxon>
        <taxon>Thelonectria</taxon>
    </lineage>
</organism>
<keyword evidence="2" id="KW-1185">Reference proteome</keyword>
<protein>
    <submittedName>
        <fullName evidence="1">Uncharacterized protein</fullName>
    </submittedName>
</protein>
<gene>
    <name evidence="1" type="ORF">B0T10DRAFT_602421</name>
</gene>
<accession>A0A9P8WEU1</accession>
<reference evidence="1 2" key="1">
    <citation type="journal article" date="2021" name="Nat. Commun.">
        <title>Genetic determinants of endophytism in the Arabidopsis root mycobiome.</title>
        <authorList>
            <person name="Mesny F."/>
            <person name="Miyauchi S."/>
            <person name="Thiergart T."/>
            <person name="Pickel B."/>
            <person name="Atanasova L."/>
            <person name="Karlsson M."/>
            <person name="Huettel B."/>
            <person name="Barry K.W."/>
            <person name="Haridas S."/>
            <person name="Chen C."/>
            <person name="Bauer D."/>
            <person name="Andreopoulos W."/>
            <person name="Pangilinan J."/>
            <person name="LaButti K."/>
            <person name="Riley R."/>
            <person name="Lipzen A."/>
            <person name="Clum A."/>
            <person name="Drula E."/>
            <person name="Henrissat B."/>
            <person name="Kohler A."/>
            <person name="Grigoriev I.V."/>
            <person name="Martin F.M."/>
            <person name="Hacquard S."/>
        </authorList>
    </citation>
    <scope>NUCLEOTIDE SEQUENCE [LARGE SCALE GENOMIC DNA]</scope>
    <source>
        <strain evidence="1 2">MPI-CAGE-CH-0241</strain>
    </source>
</reference>
<feature type="non-terminal residue" evidence="1">
    <location>
        <position position="85"/>
    </location>
</feature>
<dbReference type="Proteomes" id="UP000777438">
    <property type="component" value="Unassembled WGS sequence"/>
</dbReference>
<dbReference type="AlphaFoldDB" id="A0A9P8WEU1"/>
<proteinExistence type="predicted"/>
<comment type="caution">
    <text evidence="1">The sequence shown here is derived from an EMBL/GenBank/DDBJ whole genome shotgun (WGS) entry which is preliminary data.</text>
</comment>